<evidence type="ECO:0000313" key="2">
    <source>
        <dbReference type="EMBL" id="GMM58012.1"/>
    </source>
</evidence>
<dbReference type="Proteomes" id="UP001377567">
    <property type="component" value="Unassembled WGS sequence"/>
</dbReference>
<organism evidence="2 3">
    <name type="scientific">Maudiozyma humilis</name>
    <name type="common">Sour dough yeast</name>
    <name type="synonym">Kazachstania humilis</name>
    <dbReference type="NCBI Taxonomy" id="51915"/>
    <lineage>
        <taxon>Eukaryota</taxon>
        <taxon>Fungi</taxon>
        <taxon>Dikarya</taxon>
        <taxon>Ascomycota</taxon>
        <taxon>Saccharomycotina</taxon>
        <taxon>Saccharomycetes</taxon>
        <taxon>Saccharomycetales</taxon>
        <taxon>Saccharomycetaceae</taxon>
        <taxon>Maudiozyma</taxon>
    </lineage>
</organism>
<evidence type="ECO:0000256" key="1">
    <source>
        <dbReference type="SAM" id="Phobius"/>
    </source>
</evidence>
<accession>A0AAV5S5A0</accession>
<keyword evidence="1" id="KW-0812">Transmembrane</keyword>
<reference evidence="2 3" key="1">
    <citation type="journal article" date="2023" name="Elife">
        <title>Identification of key yeast species and microbe-microbe interactions impacting larval growth of Drosophila in the wild.</title>
        <authorList>
            <person name="Mure A."/>
            <person name="Sugiura Y."/>
            <person name="Maeda R."/>
            <person name="Honda K."/>
            <person name="Sakurai N."/>
            <person name="Takahashi Y."/>
            <person name="Watada M."/>
            <person name="Katoh T."/>
            <person name="Gotoh A."/>
            <person name="Gotoh Y."/>
            <person name="Taniguchi I."/>
            <person name="Nakamura K."/>
            <person name="Hayashi T."/>
            <person name="Katayama T."/>
            <person name="Uemura T."/>
            <person name="Hattori Y."/>
        </authorList>
    </citation>
    <scope>NUCLEOTIDE SEQUENCE [LARGE SCALE GENOMIC DNA]</scope>
    <source>
        <strain evidence="2 3">KH-74</strain>
    </source>
</reference>
<feature type="transmembrane region" description="Helical" evidence="1">
    <location>
        <begin position="27"/>
        <end position="55"/>
    </location>
</feature>
<keyword evidence="3" id="KW-1185">Reference proteome</keyword>
<keyword evidence="1" id="KW-0472">Membrane</keyword>
<dbReference type="EMBL" id="BTGD01000018">
    <property type="protein sequence ID" value="GMM58012.1"/>
    <property type="molecule type" value="Genomic_DNA"/>
</dbReference>
<evidence type="ECO:0008006" key="4">
    <source>
        <dbReference type="Google" id="ProtNLM"/>
    </source>
</evidence>
<gene>
    <name evidence="2" type="ORF">DAKH74_046280</name>
</gene>
<protein>
    <recommendedName>
        <fullName evidence="4">Transmembrane protein</fullName>
    </recommendedName>
</protein>
<proteinExistence type="predicted"/>
<evidence type="ECO:0000313" key="3">
    <source>
        <dbReference type="Proteomes" id="UP001377567"/>
    </source>
</evidence>
<comment type="caution">
    <text evidence="2">The sequence shown here is derived from an EMBL/GenBank/DDBJ whole genome shotgun (WGS) entry which is preliminary data.</text>
</comment>
<name>A0AAV5S5A0_MAUHU</name>
<sequence length="107" mass="11581">MGYWEEGMVYGDGVSCGDMSGGCPLVWYYVGFACWETVVLVLCFGIRGWGIIVLVGALARVMSSRGVVCPLGGCRSATAEVLYRCSSGQRYSRLCILLFKITKADST</sequence>
<keyword evidence="1" id="KW-1133">Transmembrane helix</keyword>
<dbReference type="AlphaFoldDB" id="A0AAV5S5A0"/>